<evidence type="ECO:0000313" key="2">
    <source>
        <dbReference type="EMBL" id="EFQ26718.1"/>
    </source>
</evidence>
<dbReference type="HOGENOM" id="CLU_2359594_0_0_1"/>
<evidence type="ECO:0000313" key="3">
    <source>
        <dbReference type="Proteomes" id="UP000008782"/>
    </source>
</evidence>
<dbReference type="Proteomes" id="UP000008782">
    <property type="component" value="Unassembled WGS sequence"/>
</dbReference>
<gene>
    <name evidence="2" type="ORF">GLRG_02538</name>
</gene>
<evidence type="ECO:0000256" key="1">
    <source>
        <dbReference type="SAM" id="MobiDB-lite"/>
    </source>
</evidence>
<proteinExistence type="predicted"/>
<name>E3Q780_COLGM</name>
<sequence>MCTRNPPQVASHNCRISRKQIRPPSNIFPYIGGPKTEGRRTKANFEVVVVSSRIRKISTRVNQTVRHYEDSQVFQNTQRARRASRHRSIFERKTGL</sequence>
<dbReference type="AlphaFoldDB" id="E3Q780"/>
<dbReference type="EMBL" id="GG697335">
    <property type="protein sequence ID" value="EFQ26718.1"/>
    <property type="molecule type" value="Genomic_DNA"/>
</dbReference>
<reference evidence="3" key="1">
    <citation type="journal article" date="2012" name="Nat. Genet.">
        <title>Lifestyle transitions in plant pathogenic Colletotrichum fungi deciphered by genome and transcriptome analyses.</title>
        <authorList>
            <person name="O'Connell R.J."/>
            <person name="Thon M.R."/>
            <person name="Hacquard S."/>
            <person name="Amyotte S.G."/>
            <person name="Kleemann J."/>
            <person name="Torres M.F."/>
            <person name="Damm U."/>
            <person name="Buiate E.A."/>
            <person name="Epstein L."/>
            <person name="Alkan N."/>
            <person name="Altmueller J."/>
            <person name="Alvarado-Balderrama L."/>
            <person name="Bauser C.A."/>
            <person name="Becker C."/>
            <person name="Birren B.W."/>
            <person name="Chen Z."/>
            <person name="Choi J."/>
            <person name="Crouch J.A."/>
            <person name="Duvick J.P."/>
            <person name="Farman M.A."/>
            <person name="Gan P."/>
            <person name="Heiman D."/>
            <person name="Henrissat B."/>
            <person name="Howard R.J."/>
            <person name="Kabbage M."/>
            <person name="Koch C."/>
            <person name="Kracher B."/>
            <person name="Kubo Y."/>
            <person name="Law A.D."/>
            <person name="Lebrun M.-H."/>
            <person name="Lee Y.-H."/>
            <person name="Miyara I."/>
            <person name="Moore N."/>
            <person name="Neumann U."/>
            <person name="Nordstroem K."/>
            <person name="Panaccione D.G."/>
            <person name="Panstruga R."/>
            <person name="Place M."/>
            <person name="Proctor R.H."/>
            <person name="Prusky D."/>
            <person name="Rech G."/>
            <person name="Reinhardt R."/>
            <person name="Rollins J.A."/>
            <person name="Rounsley S."/>
            <person name="Schardl C.L."/>
            <person name="Schwartz D.C."/>
            <person name="Shenoy N."/>
            <person name="Shirasu K."/>
            <person name="Sikhakolli U.R."/>
            <person name="Stueber K."/>
            <person name="Sukno S.A."/>
            <person name="Sweigard J.A."/>
            <person name="Takano Y."/>
            <person name="Takahara H."/>
            <person name="Trail F."/>
            <person name="van der Does H.C."/>
            <person name="Voll L.M."/>
            <person name="Will I."/>
            <person name="Young S."/>
            <person name="Zeng Q."/>
            <person name="Zhang J."/>
            <person name="Zhou S."/>
            <person name="Dickman M.B."/>
            <person name="Schulze-Lefert P."/>
            <person name="Ver Loren van Themaat E."/>
            <person name="Ma L.-J."/>
            <person name="Vaillancourt L.J."/>
        </authorList>
    </citation>
    <scope>NUCLEOTIDE SEQUENCE [LARGE SCALE GENOMIC DNA]</scope>
    <source>
        <strain evidence="3">M1.001 / M2 / FGSC 10212</strain>
    </source>
</reference>
<feature type="region of interest" description="Disordered" evidence="1">
    <location>
        <begin position="72"/>
        <end position="96"/>
    </location>
</feature>
<keyword evidence="3" id="KW-1185">Reference proteome</keyword>
<accession>E3Q780</accession>
<organism evidence="3">
    <name type="scientific">Colletotrichum graminicola (strain M1.001 / M2 / FGSC 10212)</name>
    <name type="common">Maize anthracnose fungus</name>
    <name type="synonym">Glomerella graminicola</name>
    <dbReference type="NCBI Taxonomy" id="645133"/>
    <lineage>
        <taxon>Eukaryota</taxon>
        <taxon>Fungi</taxon>
        <taxon>Dikarya</taxon>
        <taxon>Ascomycota</taxon>
        <taxon>Pezizomycotina</taxon>
        <taxon>Sordariomycetes</taxon>
        <taxon>Hypocreomycetidae</taxon>
        <taxon>Glomerellales</taxon>
        <taxon>Glomerellaceae</taxon>
        <taxon>Colletotrichum</taxon>
        <taxon>Colletotrichum graminicola species complex</taxon>
    </lineage>
</organism>
<dbReference type="VEuPathDB" id="FungiDB:GLRG_02538"/>
<dbReference type="RefSeq" id="XP_008090738.1">
    <property type="nucleotide sequence ID" value="XM_008092547.1"/>
</dbReference>
<dbReference type="GeneID" id="24407903"/>
<protein>
    <submittedName>
        <fullName evidence="2">Uncharacterized protein</fullName>
    </submittedName>
</protein>